<feature type="region of interest" description="Disordered" evidence="2">
    <location>
        <begin position="1"/>
        <end position="23"/>
    </location>
</feature>
<dbReference type="Proteomes" id="UP000198994">
    <property type="component" value="Unassembled WGS sequence"/>
</dbReference>
<evidence type="ECO:0000313" key="4">
    <source>
        <dbReference type="EMBL" id="SDE61295.1"/>
    </source>
</evidence>
<dbReference type="SUPFAM" id="SSF51182">
    <property type="entry name" value="RmlC-like cupins"/>
    <property type="match status" value="1"/>
</dbReference>
<reference evidence="5" key="1">
    <citation type="submission" date="2016-10" db="EMBL/GenBank/DDBJ databases">
        <authorList>
            <person name="Varghese N."/>
            <person name="Submissions S."/>
        </authorList>
    </citation>
    <scope>NUCLEOTIDE SEQUENCE [LARGE SCALE GENOMIC DNA]</scope>
    <source>
        <strain evidence="5">DSM 10146</strain>
    </source>
</reference>
<dbReference type="Gene3D" id="2.60.120.10">
    <property type="entry name" value="Jelly Rolls"/>
    <property type="match status" value="1"/>
</dbReference>
<dbReference type="OrthoDB" id="5290459at2"/>
<keyword evidence="5" id="KW-1185">Reference proteome</keyword>
<dbReference type="EMBL" id="FNAV01000005">
    <property type="protein sequence ID" value="SDE61295.1"/>
    <property type="molecule type" value="Genomic_DNA"/>
</dbReference>
<protein>
    <submittedName>
        <fullName evidence="4">Uncharacterized conserved protein, cupin superfamily</fullName>
    </submittedName>
</protein>
<evidence type="ECO:0000259" key="3">
    <source>
        <dbReference type="Pfam" id="PF07883"/>
    </source>
</evidence>
<dbReference type="GO" id="GO:0046872">
    <property type="term" value="F:metal ion binding"/>
    <property type="evidence" value="ECO:0007669"/>
    <property type="project" value="UniProtKB-KW"/>
</dbReference>
<dbReference type="RefSeq" id="WP_089958300.1">
    <property type="nucleotide sequence ID" value="NZ_FNAV01000005.1"/>
</dbReference>
<feature type="compositionally biased region" description="Basic and acidic residues" evidence="2">
    <location>
        <begin position="127"/>
        <end position="145"/>
    </location>
</feature>
<dbReference type="PANTHER" id="PTHR35848:SF9">
    <property type="entry name" value="SLL1358 PROTEIN"/>
    <property type="match status" value="1"/>
</dbReference>
<feature type="domain" description="Cupin type-2" evidence="3">
    <location>
        <begin position="40"/>
        <end position="111"/>
    </location>
</feature>
<accession>A0A1G7ED15</accession>
<dbReference type="STRING" id="282683.SAMN04488105_105272"/>
<keyword evidence="1" id="KW-0479">Metal-binding</keyword>
<gene>
    <name evidence="4" type="ORF">SAMN04488105_105272</name>
</gene>
<organism evidence="4 5">
    <name type="scientific">Salipiger thiooxidans</name>
    <dbReference type="NCBI Taxonomy" id="282683"/>
    <lineage>
        <taxon>Bacteria</taxon>
        <taxon>Pseudomonadati</taxon>
        <taxon>Pseudomonadota</taxon>
        <taxon>Alphaproteobacteria</taxon>
        <taxon>Rhodobacterales</taxon>
        <taxon>Roseobacteraceae</taxon>
        <taxon>Salipiger</taxon>
    </lineage>
</organism>
<dbReference type="InterPro" id="IPR011051">
    <property type="entry name" value="RmlC_Cupin_sf"/>
</dbReference>
<evidence type="ECO:0000256" key="1">
    <source>
        <dbReference type="ARBA" id="ARBA00022723"/>
    </source>
</evidence>
<dbReference type="Pfam" id="PF07883">
    <property type="entry name" value="Cupin_2"/>
    <property type="match status" value="1"/>
</dbReference>
<name>A0A1G7ED15_9RHOB</name>
<dbReference type="InterPro" id="IPR051610">
    <property type="entry name" value="GPI/OXD"/>
</dbReference>
<dbReference type="AlphaFoldDB" id="A0A1G7ED15"/>
<dbReference type="CDD" id="cd02224">
    <property type="entry name" value="cupin_SPO2919-like"/>
    <property type="match status" value="1"/>
</dbReference>
<dbReference type="PANTHER" id="PTHR35848">
    <property type="entry name" value="OXALATE-BINDING PROTEIN"/>
    <property type="match status" value="1"/>
</dbReference>
<sequence length="158" mass="16883">MPKFTPETALTGHEEGGPCGPADDILFSDSGGLTQFGAFVETLPPGSSSALKHWHAIEDEMVYMLEGTATVLEGDDSYPLSPGEAATFKAGTPVGHCLVNCSDAPIRYLVIGTRAASDTVTYPDHDRILRHNRGDSGEVESRSYTRFDGTPSLSAYED</sequence>
<dbReference type="InterPro" id="IPR014710">
    <property type="entry name" value="RmlC-like_jellyroll"/>
</dbReference>
<evidence type="ECO:0000313" key="5">
    <source>
        <dbReference type="Proteomes" id="UP000198994"/>
    </source>
</evidence>
<feature type="region of interest" description="Disordered" evidence="2">
    <location>
        <begin position="127"/>
        <end position="158"/>
    </location>
</feature>
<evidence type="ECO:0000256" key="2">
    <source>
        <dbReference type="SAM" id="MobiDB-lite"/>
    </source>
</evidence>
<proteinExistence type="predicted"/>
<dbReference type="InterPro" id="IPR013096">
    <property type="entry name" value="Cupin_2"/>
</dbReference>